<sequence length="157" mass="17640">MDVEEYRQRGKELVDFIADYLTTIRSRRVFPAVKPGYMRNLVPEQAPQEGQSFQEIFQDFEQIVLPGVTHWQSPHMHAYFPALNSYPSLLGDMLADAINCLGFTWASSPACTELETIVMDWLAKMIGLPPVFHHSTKDSLGGGVIQVIIPFPVITCA</sequence>
<dbReference type="InterPro" id="IPR002129">
    <property type="entry name" value="PyrdxlP-dep_de-COase"/>
</dbReference>
<evidence type="ECO:0000256" key="6">
    <source>
        <dbReference type="ARBA" id="ARBA00039946"/>
    </source>
</evidence>
<dbReference type="GO" id="GO:0004398">
    <property type="term" value="F:histidine decarboxylase activity"/>
    <property type="evidence" value="ECO:0007669"/>
    <property type="project" value="TreeGrafter"/>
</dbReference>
<evidence type="ECO:0000313" key="7">
    <source>
        <dbReference type="EMBL" id="CAG7724963.1"/>
    </source>
</evidence>
<keyword evidence="4" id="KW-0210">Decarboxylase</keyword>
<keyword evidence="5" id="KW-0663">Pyridoxal phosphate</keyword>
<dbReference type="PANTHER" id="PTHR11999">
    <property type="entry name" value="GROUP II PYRIDOXAL-5-PHOSPHATE DECARBOXYLASE"/>
    <property type="match status" value="1"/>
</dbReference>
<keyword evidence="8" id="KW-1185">Reference proteome</keyword>
<dbReference type="EC" id="4.1.1.22" evidence="3"/>
<dbReference type="Proteomes" id="UP000708208">
    <property type="component" value="Unassembled WGS sequence"/>
</dbReference>
<protein>
    <recommendedName>
        <fullName evidence="6">Histidine decarboxylase</fullName>
        <ecNumber evidence="3">4.1.1.22</ecNumber>
    </recommendedName>
</protein>
<keyword evidence="4" id="KW-0456">Lyase</keyword>
<evidence type="ECO:0000256" key="5">
    <source>
        <dbReference type="ARBA" id="ARBA00022898"/>
    </source>
</evidence>
<comment type="caution">
    <text evidence="7">The sequence shown here is derived from an EMBL/GenBank/DDBJ whole genome shotgun (WGS) entry which is preliminary data.</text>
</comment>
<evidence type="ECO:0000256" key="4">
    <source>
        <dbReference type="ARBA" id="ARBA00022793"/>
    </source>
</evidence>
<dbReference type="GO" id="GO:0006548">
    <property type="term" value="P:L-histidine catabolic process"/>
    <property type="evidence" value="ECO:0007669"/>
    <property type="project" value="TreeGrafter"/>
</dbReference>
<evidence type="ECO:0000256" key="2">
    <source>
        <dbReference type="ARBA" id="ARBA00011738"/>
    </source>
</evidence>
<comment type="cofactor">
    <cofactor evidence="1">
        <name>pyridoxal 5'-phosphate</name>
        <dbReference type="ChEBI" id="CHEBI:597326"/>
    </cofactor>
</comment>
<dbReference type="PANTHER" id="PTHR11999:SF68">
    <property type="entry name" value="HISTIDINE DECARBOXYLASE"/>
    <property type="match status" value="1"/>
</dbReference>
<proteinExistence type="predicted"/>
<accession>A0A8J2JSW8</accession>
<dbReference type="GO" id="GO:0030170">
    <property type="term" value="F:pyridoxal phosphate binding"/>
    <property type="evidence" value="ECO:0007669"/>
    <property type="project" value="InterPro"/>
</dbReference>
<dbReference type="FunFam" id="1.20.1340.10:FF:000001">
    <property type="entry name" value="Histidine decarboxylase"/>
    <property type="match status" value="1"/>
</dbReference>
<dbReference type="GO" id="GO:0001694">
    <property type="term" value="P:histamine biosynthetic process"/>
    <property type="evidence" value="ECO:0007669"/>
    <property type="project" value="TreeGrafter"/>
</dbReference>
<dbReference type="EMBL" id="CAJVCH010115719">
    <property type="protein sequence ID" value="CAG7724963.1"/>
    <property type="molecule type" value="Genomic_DNA"/>
</dbReference>
<dbReference type="InterPro" id="IPR010977">
    <property type="entry name" value="Aromatic_deC"/>
</dbReference>
<evidence type="ECO:0000256" key="3">
    <source>
        <dbReference type="ARBA" id="ARBA00012320"/>
    </source>
</evidence>
<dbReference type="AlphaFoldDB" id="A0A8J2JSW8"/>
<dbReference type="OrthoDB" id="639767at2759"/>
<dbReference type="GO" id="GO:0005737">
    <property type="term" value="C:cytoplasm"/>
    <property type="evidence" value="ECO:0007669"/>
    <property type="project" value="TreeGrafter"/>
</dbReference>
<dbReference type="Pfam" id="PF00282">
    <property type="entry name" value="Pyridoxal_deC"/>
    <property type="match status" value="1"/>
</dbReference>
<evidence type="ECO:0000256" key="1">
    <source>
        <dbReference type="ARBA" id="ARBA00001933"/>
    </source>
</evidence>
<gene>
    <name evidence="7" type="ORF">AFUS01_LOCUS13950</name>
</gene>
<evidence type="ECO:0000313" key="8">
    <source>
        <dbReference type="Proteomes" id="UP000708208"/>
    </source>
</evidence>
<reference evidence="7" key="1">
    <citation type="submission" date="2021-06" db="EMBL/GenBank/DDBJ databases">
        <authorList>
            <person name="Hodson N. C."/>
            <person name="Mongue J. A."/>
            <person name="Jaron S. K."/>
        </authorList>
    </citation>
    <scope>NUCLEOTIDE SEQUENCE</scope>
</reference>
<organism evidence="7 8">
    <name type="scientific">Allacma fusca</name>
    <dbReference type="NCBI Taxonomy" id="39272"/>
    <lineage>
        <taxon>Eukaryota</taxon>
        <taxon>Metazoa</taxon>
        <taxon>Ecdysozoa</taxon>
        <taxon>Arthropoda</taxon>
        <taxon>Hexapoda</taxon>
        <taxon>Collembola</taxon>
        <taxon>Symphypleona</taxon>
        <taxon>Sminthuridae</taxon>
        <taxon>Allacma</taxon>
    </lineage>
</organism>
<name>A0A8J2JSW8_9HEXA</name>
<comment type="subunit">
    <text evidence="2">Homodimer.</text>
</comment>